<evidence type="ECO:0000259" key="3">
    <source>
        <dbReference type="PROSITE" id="PS50977"/>
    </source>
</evidence>
<evidence type="ECO:0000313" key="4">
    <source>
        <dbReference type="EMBL" id="WUM19088.1"/>
    </source>
</evidence>
<keyword evidence="1 2" id="KW-0238">DNA-binding</keyword>
<evidence type="ECO:0000256" key="2">
    <source>
        <dbReference type="PROSITE-ProRule" id="PRU00335"/>
    </source>
</evidence>
<sequence>MARNSSTDVEREILNSAASLIARFGPERSTIQQVADATGYSKAGLLHHYSSKRELQDAVFELSRAKIHAVYTSVETVPVGAVRDRMVITALLDLSLELPGVVSLMLAPLTAGDDEIAERLDGVVLSASFNGVQENKPYARRLKADVARQVDISAALGAVSVGSLLLPIADAADDLKSQLIDACMRILDHGTPA</sequence>
<dbReference type="AlphaFoldDB" id="A0AAU4JZ46"/>
<organism evidence="4 5">
    <name type="scientific">Williamsia herbipolensis</name>
    <dbReference type="NCBI Taxonomy" id="1603258"/>
    <lineage>
        <taxon>Bacteria</taxon>
        <taxon>Bacillati</taxon>
        <taxon>Actinomycetota</taxon>
        <taxon>Actinomycetes</taxon>
        <taxon>Mycobacteriales</taxon>
        <taxon>Nocardiaceae</taxon>
        <taxon>Williamsia</taxon>
    </lineage>
</organism>
<evidence type="ECO:0000256" key="1">
    <source>
        <dbReference type="ARBA" id="ARBA00023125"/>
    </source>
</evidence>
<accession>A0AAU4JZ46</accession>
<feature type="domain" description="HTH tetR-type" evidence="3">
    <location>
        <begin position="7"/>
        <end position="67"/>
    </location>
</feature>
<dbReference type="KEGG" id="whr:OG579_15330"/>
<protein>
    <submittedName>
        <fullName evidence="4">TetR/AcrR family transcriptional regulator</fullName>
    </submittedName>
</protein>
<feature type="DNA-binding region" description="H-T-H motif" evidence="2">
    <location>
        <begin position="30"/>
        <end position="49"/>
    </location>
</feature>
<dbReference type="PROSITE" id="PS50977">
    <property type="entry name" value="HTH_TETR_2"/>
    <property type="match status" value="1"/>
</dbReference>
<gene>
    <name evidence="4" type="ORF">OG579_15330</name>
</gene>
<reference evidence="4 5" key="1">
    <citation type="submission" date="2022-10" db="EMBL/GenBank/DDBJ databases">
        <title>The complete genomes of actinobacterial strains from the NBC collection.</title>
        <authorList>
            <person name="Joergensen T.S."/>
            <person name="Alvarez Arevalo M."/>
            <person name="Sterndorff E.B."/>
            <person name="Faurdal D."/>
            <person name="Vuksanovic O."/>
            <person name="Mourched A.-S."/>
            <person name="Charusanti P."/>
            <person name="Shaw S."/>
            <person name="Blin K."/>
            <person name="Weber T."/>
        </authorList>
    </citation>
    <scope>NUCLEOTIDE SEQUENCE [LARGE SCALE GENOMIC DNA]</scope>
    <source>
        <strain evidence="4 5">NBC_00319</strain>
    </source>
</reference>
<dbReference type="Pfam" id="PF00440">
    <property type="entry name" value="TetR_N"/>
    <property type="match status" value="1"/>
</dbReference>
<keyword evidence="5" id="KW-1185">Reference proteome</keyword>
<dbReference type="Gene3D" id="1.10.357.10">
    <property type="entry name" value="Tetracycline Repressor, domain 2"/>
    <property type="match status" value="1"/>
</dbReference>
<dbReference type="InterPro" id="IPR009057">
    <property type="entry name" value="Homeodomain-like_sf"/>
</dbReference>
<dbReference type="Proteomes" id="UP001432128">
    <property type="component" value="Chromosome"/>
</dbReference>
<dbReference type="GO" id="GO:0003677">
    <property type="term" value="F:DNA binding"/>
    <property type="evidence" value="ECO:0007669"/>
    <property type="project" value="UniProtKB-UniRule"/>
</dbReference>
<dbReference type="InterPro" id="IPR001647">
    <property type="entry name" value="HTH_TetR"/>
</dbReference>
<dbReference type="EMBL" id="CP108021">
    <property type="protein sequence ID" value="WUM19088.1"/>
    <property type="molecule type" value="Genomic_DNA"/>
</dbReference>
<dbReference type="SUPFAM" id="SSF46689">
    <property type="entry name" value="Homeodomain-like"/>
    <property type="match status" value="1"/>
</dbReference>
<proteinExistence type="predicted"/>
<dbReference type="RefSeq" id="WP_328856655.1">
    <property type="nucleotide sequence ID" value="NZ_CP108021.1"/>
</dbReference>
<evidence type="ECO:0000313" key="5">
    <source>
        <dbReference type="Proteomes" id="UP001432128"/>
    </source>
</evidence>
<name>A0AAU4JZ46_9NOCA</name>